<gene>
    <name evidence="8" type="ORF">P170DRAFT_461545</name>
</gene>
<dbReference type="AlphaFoldDB" id="A0A2I2GSA0"/>
<name>A0A2I2GSA0_9EURO</name>
<keyword evidence="3" id="KW-0378">Hydrolase</keyword>
<dbReference type="Gene3D" id="2.60.40.10">
    <property type="entry name" value="Immunoglobulins"/>
    <property type="match status" value="1"/>
</dbReference>
<sequence length="847" mass="94031">MTSQPTLSPPTYEHHPSGFGIDHARPRISWTFQPAAFSEGIPEAESWQQSAYDIELHPEGSTTQIFHVESRESVLVPWPGQALNSRGAAKTRVRSYSQIGEVTSWSAWSPVEAGLLGRTDWTAGVIGAEEKFAVEGEGLRPVIFEKGFRLPGEMRDVVKARLYVTALGVYEARINGCRVGTDVMAPGWTSYHHRLVYQSYDVLGMLNQESTISLEVAEGWYAGRLGFGGGRRFIYGDEVGVLAQLEVTFGSGEMWTLGTDGEWKCRPSAIVKSEIYDGEVFDMRLEQDREAASYAVKPLPWPSAALIASDAPPVRVTQEVKATEILTSRSGKTIVDFGQNLVGVLRIRAVQVPAGDEIVLRYAEVLADGEIAMRPLRRAKCTDTIISSGEKLISWQPKFTFHGFRFVQVDGWPGMPSVDDFTALVMHTDMRRRGWFSCSDGQVNQLHENVVWSMRGNFLSIPTDCPQRDERLGWTGDIQVFSPTASFLFDTTGMLSNWLEDLSADQLSTEHGIPGLVVPEILWERRCVPTPQAVWHDAAILTPWDLYLASGDEDILRRQYESMRVWIDKAIRRGDDGLWTRNVWQLGDWLDPNAPPDDAGYGRTDGIFVADAYLVHITRTMAKIALVLNRMDDASRYRSNASHLTSRFQRKYLSSHGYLASDTQTAYALAIRFALLPDDANAYANAATRLSELVGAAKFHIGTGFVGTALICPALTDTKQGSLAYRMLLEKHCPSWLYPVTMGATTVWERWDSMHPDGTVNTGSMTSFNHYALGAIAGWLHETVGGISTVDGWRTVRVAPQPGGMITHAESAFYGPYGRVECRWEITGAIFTLELVIPPNSSAEVPR</sequence>
<reference evidence="8 9" key="1">
    <citation type="submission" date="2016-12" db="EMBL/GenBank/DDBJ databases">
        <title>The genomes of Aspergillus section Nigri reveals drivers in fungal speciation.</title>
        <authorList>
            <consortium name="DOE Joint Genome Institute"/>
            <person name="Vesth T.C."/>
            <person name="Nybo J."/>
            <person name="Theobald S."/>
            <person name="Brandl J."/>
            <person name="Frisvad J.C."/>
            <person name="Nielsen K.F."/>
            <person name="Lyhne E.K."/>
            <person name="Kogle M.E."/>
            <person name="Kuo A."/>
            <person name="Riley R."/>
            <person name="Clum A."/>
            <person name="Nolan M."/>
            <person name="Lipzen A."/>
            <person name="Salamov A."/>
            <person name="Henrissat B."/>
            <person name="Wiebenga A."/>
            <person name="De Vries R.P."/>
            <person name="Grigoriev I.V."/>
            <person name="Mortensen U.H."/>
            <person name="Andersen M.R."/>
            <person name="Baker S.E."/>
        </authorList>
    </citation>
    <scope>NUCLEOTIDE SEQUENCE [LARGE SCALE GENOMIC DNA]</scope>
    <source>
        <strain evidence="8 9">IBT 23096</strain>
    </source>
</reference>
<dbReference type="GO" id="GO:0030596">
    <property type="term" value="F:alpha-L-rhamnosidase activity"/>
    <property type="evidence" value="ECO:0007669"/>
    <property type="project" value="UniProtKB-EC"/>
</dbReference>
<dbReference type="STRING" id="1392250.A0A2I2GSA0"/>
<feature type="domain" description="Alpha-L-rhamnosidase C-terminal" evidence="7">
    <location>
        <begin position="790"/>
        <end position="845"/>
    </location>
</feature>
<dbReference type="GO" id="GO:0005975">
    <property type="term" value="P:carbohydrate metabolic process"/>
    <property type="evidence" value="ECO:0007669"/>
    <property type="project" value="InterPro"/>
</dbReference>
<dbReference type="OrthoDB" id="10036721at2759"/>
<evidence type="ECO:0000256" key="2">
    <source>
        <dbReference type="ARBA" id="ARBA00012652"/>
    </source>
</evidence>
<dbReference type="Proteomes" id="UP000234275">
    <property type="component" value="Unassembled WGS sequence"/>
</dbReference>
<dbReference type="InterPro" id="IPR008902">
    <property type="entry name" value="Rhamnosid_concanavalin"/>
</dbReference>
<evidence type="ECO:0000313" key="9">
    <source>
        <dbReference type="Proteomes" id="UP000234275"/>
    </source>
</evidence>
<evidence type="ECO:0000313" key="8">
    <source>
        <dbReference type="EMBL" id="PLB55755.1"/>
    </source>
</evidence>
<organism evidence="8 9">
    <name type="scientific">Aspergillus steynii IBT 23096</name>
    <dbReference type="NCBI Taxonomy" id="1392250"/>
    <lineage>
        <taxon>Eukaryota</taxon>
        <taxon>Fungi</taxon>
        <taxon>Dikarya</taxon>
        <taxon>Ascomycota</taxon>
        <taxon>Pezizomycotina</taxon>
        <taxon>Eurotiomycetes</taxon>
        <taxon>Eurotiomycetidae</taxon>
        <taxon>Eurotiales</taxon>
        <taxon>Aspergillaceae</taxon>
        <taxon>Aspergillus</taxon>
        <taxon>Aspergillus subgen. Circumdati</taxon>
    </lineage>
</organism>
<dbReference type="InterPro" id="IPR035396">
    <property type="entry name" value="Bac_rhamnosid6H"/>
</dbReference>
<dbReference type="GeneID" id="36559743"/>
<feature type="domain" description="Alpha-L-rhamnosidase concanavalin-like" evidence="4">
    <location>
        <begin position="328"/>
        <end position="427"/>
    </location>
</feature>
<accession>A0A2I2GSA0</accession>
<dbReference type="EMBL" id="MSFO01000001">
    <property type="protein sequence ID" value="PLB55755.1"/>
    <property type="molecule type" value="Genomic_DNA"/>
</dbReference>
<evidence type="ECO:0000259" key="4">
    <source>
        <dbReference type="Pfam" id="PF05592"/>
    </source>
</evidence>
<comment type="caution">
    <text evidence="8">The sequence shown here is derived from an EMBL/GenBank/DDBJ whole genome shotgun (WGS) entry which is preliminary data.</text>
</comment>
<feature type="domain" description="Bacterial alpha-L-rhamnosidase N-terminal" evidence="5">
    <location>
        <begin position="156"/>
        <end position="318"/>
    </location>
</feature>
<dbReference type="InterPro" id="IPR013737">
    <property type="entry name" value="Bac_rhamnosid_N"/>
</dbReference>
<comment type="catalytic activity">
    <reaction evidence="1">
        <text>Hydrolysis of terminal non-reducing alpha-L-rhamnose residues in alpha-L-rhamnosides.</text>
        <dbReference type="EC" id="3.2.1.40"/>
    </reaction>
</comment>
<dbReference type="InterPro" id="IPR016007">
    <property type="entry name" value="Alpha_rhamnosid"/>
</dbReference>
<keyword evidence="9" id="KW-1185">Reference proteome</keyword>
<dbReference type="InterPro" id="IPR008928">
    <property type="entry name" value="6-hairpin_glycosidase_sf"/>
</dbReference>
<evidence type="ECO:0000259" key="5">
    <source>
        <dbReference type="Pfam" id="PF08531"/>
    </source>
</evidence>
<dbReference type="InterPro" id="IPR012341">
    <property type="entry name" value="6hp_glycosidase-like_sf"/>
</dbReference>
<feature type="domain" description="Alpha-L-rhamnosidase six-hairpin glycosidase" evidence="6">
    <location>
        <begin position="432"/>
        <end position="784"/>
    </location>
</feature>
<dbReference type="PIRSF" id="PIRSF010631">
    <property type="entry name" value="A-rhamnsds"/>
    <property type="match status" value="1"/>
</dbReference>
<proteinExistence type="predicted"/>
<evidence type="ECO:0000259" key="7">
    <source>
        <dbReference type="Pfam" id="PF17390"/>
    </source>
</evidence>
<dbReference type="EC" id="3.2.1.40" evidence="2"/>
<dbReference type="PANTHER" id="PTHR33307">
    <property type="entry name" value="ALPHA-RHAMNOSIDASE (EUROFUNG)"/>
    <property type="match status" value="1"/>
</dbReference>
<evidence type="ECO:0000256" key="1">
    <source>
        <dbReference type="ARBA" id="ARBA00001445"/>
    </source>
</evidence>
<dbReference type="Pfam" id="PF17390">
    <property type="entry name" value="Bac_rhamnosid_C"/>
    <property type="match status" value="1"/>
</dbReference>
<dbReference type="Gene3D" id="2.60.120.260">
    <property type="entry name" value="Galactose-binding domain-like"/>
    <property type="match status" value="2"/>
</dbReference>
<dbReference type="Pfam" id="PF25788">
    <property type="entry name" value="Ig_Rha78A_N"/>
    <property type="match status" value="1"/>
</dbReference>
<dbReference type="InterPro" id="IPR013783">
    <property type="entry name" value="Ig-like_fold"/>
</dbReference>
<dbReference type="PANTHER" id="PTHR33307:SF6">
    <property type="entry name" value="ALPHA-RHAMNOSIDASE (EUROFUNG)-RELATED"/>
    <property type="match status" value="1"/>
</dbReference>
<dbReference type="InterPro" id="IPR035398">
    <property type="entry name" value="Bac_rhamnosid_C"/>
</dbReference>
<dbReference type="Pfam" id="PF05592">
    <property type="entry name" value="Bac_rhamnosid"/>
    <property type="match status" value="1"/>
</dbReference>
<dbReference type="VEuPathDB" id="FungiDB:P170DRAFT_461545"/>
<evidence type="ECO:0000256" key="3">
    <source>
        <dbReference type="ARBA" id="ARBA00022801"/>
    </source>
</evidence>
<evidence type="ECO:0000259" key="6">
    <source>
        <dbReference type="Pfam" id="PF17389"/>
    </source>
</evidence>
<dbReference type="Gene3D" id="1.50.10.10">
    <property type="match status" value="1"/>
</dbReference>
<dbReference type="Pfam" id="PF17389">
    <property type="entry name" value="Bac_rhamnosid6H"/>
    <property type="match status" value="1"/>
</dbReference>
<protein>
    <recommendedName>
        <fullName evidence="2">alpha-L-rhamnosidase</fullName>
        <ecNumber evidence="2">3.2.1.40</ecNumber>
    </recommendedName>
</protein>
<dbReference type="Pfam" id="PF08531">
    <property type="entry name" value="Bac_rhamnosid_N"/>
    <property type="match status" value="1"/>
</dbReference>
<dbReference type="SUPFAM" id="SSF48208">
    <property type="entry name" value="Six-hairpin glycosidases"/>
    <property type="match status" value="1"/>
</dbReference>
<dbReference type="RefSeq" id="XP_024711057.1">
    <property type="nucleotide sequence ID" value="XM_024852045.1"/>
</dbReference>
<dbReference type="Gene3D" id="2.60.420.10">
    <property type="entry name" value="Maltose phosphorylase, domain 3"/>
    <property type="match status" value="1"/>
</dbReference>